<keyword evidence="2" id="KW-1185">Reference proteome</keyword>
<accession>A0A7J0FS81</accession>
<dbReference type="OrthoDB" id="60843at2759"/>
<dbReference type="Proteomes" id="UP000585474">
    <property type="component" value="Unassembled WGS sequence"/>
</dbReference>
<gene>
    <name evidence="1" type="ORF">Acr_15g0001680</name>
</gene>
<proteinExistence type="predicted"/>
<reference evidence="1 2" key="1">
    <citation type="submission" date="2019-07" db="EMBL/GenBank/DDBJ databases">
        <title>De Novo Assembly of kiwifruit Actinidia rufa.</title>
        <authorList>
            <person name="Sugita-Konishi S."/>
            <person name="Sato K."/>
            <person name="Mori E."/>
            <person name="Abe Y."/>
            <person name="Kisaki G."/>
            <person name="Hamano K."/>
            <person name="Suezawa K."/>
            <person name="Otani M."/>
            <person name="Fukuda T."/>
            <person name="Manabe T."/>
            <person name="Gomi K."/>
            <person name="Tabuchi M."/>
            <person name="Akimitsu K."/>
            <person name="Kataoka I."/>
        </authorList>
    </citation>
    <scope>NUCLEOTIDE SEQUENCE [LARGE SCALE GENOMIC DNA]</scope>
    <source>
        <strain evidence="2">cv. Fuchu</strain>
    </source>
</reference>
<dbReference type="InterPro" id="IPR036457">
    <property type="entry name" value="PPM-type-like_dom_sf"/>
</dbReference>
<sequence>MAVPIFSSSSPSHSSGWFHTLPTPNISIPQKRNLISCCAPSELNPTRSEVRRPEVSFCVETHLIPHPNKVEKGGEDAFFVSSYNGGAVAVAVADGVSGNEQSNAVPDIMAEFSLVGIKRLLLSRNVY</sequence>
<comment type="caution">
    <text evidence="1">The sequence shown here is derived from an EMBL/GenBank/DDBJ whole genome shotgun (WGS) entry which is preliminary data.</text>
</comment>
<organism evidence="1 2">
    <name type="scientific">Actinidia rufa</name>
    <dbReference type="NCBI Taxonomy" id="165716"/>
    <lineage>
        <taxon>Eukaryota</taxon>
        <taxon>Viridiplantae</taxon>
        <taxon>Streptophyta</taxon>
        <taxon>Embryophyta</taxon>
        <taxon>Tracheophyta</taxon>
        <taxon>Spermatophyta</taxon>
        <taxon>Magnoliopsida</taxon>
        <taxon>eudicotyledons</taxon>
        <taxon>Gunneridae</taxon>
        <taxon>Pentapetalae</taxon>
        <taxon>asterids</taxon>
        <taxon>Ericales</taxon>
        <taxon>Actinidiaceae</taxon>
        <taxon>Actinidia</taxon>
    </lineage>
</organism>
<evidence type="ECO:0000313" key="2">
    <source>
        <dbReference type="Proteomes" id="UP000585474"/>
    </source>
</evidence>
<protein>
    <submittedName>
        <fullName evidence="1">Protein phosphatase 2C family protein</fullName>
    </submittedName>
</protein>
<dbReference type="AlphaFoldDB" id="A0A7J0FS81"/>
<evidence type="ECO:0000313" key="1">
    <source>
        <dbReference type="EMBL" id="GFZ01559.1"/>
    </source>
</evidence>
<name>A0A7J0FS81_9ERIC</name>
<dbReference type="SUPFAM" id="SSF81606">
    <property type="entry name" value="PP2C-like"/>
    <property type="match status" value="1"/>
</dbReference>
<dbReference type="EMBL" id="BJWL01000015">
    <property type="protein sequence ID" value="GFZ01559.1"/>
    <property type="molecule type" value="Genomic_DNA"/>
</dbReference>